<evidence type="ECO:0000256" key="1">
    <source>
        <dbReference type="ARBA" id="ARBA00023125"/>
    </source>
</evidence>
<comment type="caution">
    <text evidence="3">The sequence shown here is derived from an EMBL/GenBank/DDBJ whole genome shotgun (WGS) entry which is preliminary data.</text>
</comment>
<organism evidence="3 4">
    <name type="scientific">Candidatus Entotheonella gemina</name>
    <dbReference type="NCBI Taxonomy" id="1429439"/>
    <lineage>
        <taxon>Bacteria</taxon>
        <taxon>Pseudomonadati</taxon>
        <taxon>Nitrospinota/Tectimicrobiota group</taxon>
        <taxon>Candidatus Tectimicrobiota</taxon>
        <taxon>Candidatus Entotheonellia</taxon>
        <taxon>Candidatus Entotheonellales</taxon>
        <taxon>Candidatus Entotheonellaceae</taxon>
        <taxon>Candidatus Entotheonella</taxon>
    </lineage>
</organism>
<dbReference type="PANTHER" id="PTHR36924:SF1">
    <property type="entry name" value="ANTITOXIN HIGA-1"/>
    <property type="match status" value="1"/>
</dbReference>
<feature type="domain" description="HTH cro/C1-type" evidence="2">
    <location>
        <begin position="19"/>
        <end position="68"/>
    </location>
</feature>
<keyword evidence="1" id="KW-0238">DNA-binding</keyword>
<accession>W4M8H9</accession>
<dbReference type="CDD" id="cd00093">
    <property type="entry name" value="HTH_XRE"/>
    <property type="match status" value="1"/>
</dbReference>
<protein>
    <recommendedName>
        <fullName evidence="2">HTH cro/C1-type domain-containing protein</fullName>
    </recommendedName>
</protein>
<dbReference type="AlphaFoldDB" id="W4M8H9"/>
<dbReference type="InterPro" id="IPR010982">
    <property type="entry name" value="Lambda_DNA-bd_dom_sf"/>
</dbReference>
<gene>
    <name evidence="3" type="ORF">ETSY2_20115</name>
</gene>
<dbReference type="EMBL" id="AZHX01000831">
    <property type="protein sequence ID" value="ETX05932.1"/>
    <property type="molecule type" value="Genomic_DNA"/>
</dbReference>
<dbReference type="SUPFAM" id="SSF47413">
    <property type="entry name" value="lambda repressor-like DNA-binding domains"/>
    <property type="match status" value="1"/>
</dbReference>
<reference evidence="3 4" key="1">
    <citation type="journal article" date="2014" name="Nature">
        <title>An environmental bacterial taxon with a large and distinct metabolic repertoire.</title>
        <authorList>
            <person name="Wilson M.C."/>
            <person name="Mori T."/>
            <person name="Ruckert C."/>
            <person name="Uria A.R."/>
            <person name="Helf M.J."/>
            <person name="Takada K."/>
            <person name="Gernert C."/>
            <person name="Steffens U.A."/>
            <person name="Heycke N."/>
            <person name="Schmitt S."/>
            <person name="Rinke C."/>
            <person name="Helfrich E.J."/>
            <person name="Brachmann A.O."/>
            <person name="Gurgui C."/>
            <person name="Wakimoto T."/>
            <person name="Kracht M."/>
            <person name="Crusemann M."/>
            <person name="Hentschel U."/>
            <person name="Abe I."/>
            <person name="Matsunaga S."/>
            <person name="Kalinowski J."/>
            <person name="Takeyama H."/>
            <person name="Piel J."/>
        </authorList>
    </citation>
    <scope>NUCLEOTIDE SEQUENCE [LARGE SCALE GENOMIC DNA]</scope>
    <source>
        <strain evidence="4">TSY2</strain>
    </source>
</reference>
<dbReference type="PANTHER" id="PTHR36924">
    <property type="entry name" value="ANTITOXIN HIGA-1"/>
    <property type="match status" value="1"/>
</dbReference>
<dbReference type="InterPro" id="IPR001387">
    <property type="entry name" value="Cro/C1-type_HTH"/>
</dbReference>
<dbReference type="SMART" id="SM00530">
    <property type="entry name" value="HTH_XRE"/>
    <property type="match status" value="1"/>
</dbReference>
<dbReference type="GO" id="GO:0003677">
    <property type="term" value="F:DNA binding"/>
    <property type="evidence" value="ECO:0007669"/>
    <property type="project" value="UniProtKB-KW"/>
</dbReference>
<dbReference type="PROSITE" id="PS50943">
    <property type="entry name" value="HTH_CROC1"/>
    <property type="match status" value="1"/>
</dbReference>
<proteinExistence type="predicted"/>
<dbReference type="HOGENOM" id="CLU_140230_2_0_7"/>
<evidence type="ECO:0000259" key="2">
    <source>
        <dbReference type="PROSITE" id="PS50943"/>
    </source>
</evidence>
<evidence type="ECO:0000313" key="3">
    <source>
        <dbReference type="EMBL" id="ETX05932.1"/>
    </source>
</evidence>
<evidence type="ECO:0000313" key="4">
    <source>
        <dbReference type="Proteomes" id="UP000019140"/>
    </source>
</evidence>
<keyword evidence="4" id="KW-1185">Reference proteome</keyword>
<sequence>MAMKHPVHPGKIIKHDCIEAAGLSVTAAAKILGVTRQTLSRVLNGKTSASPEMAIRVSKAFGSTPEQWLRLQMAYDMAQVRETADKIDVQPYTAQLSPQS</sequence>
<dbReference type="InterPro" id="IPR013430">
    <property type="entry name" value="Toxin_antidote_HigA"/>
</dbReference>
<dbReference type="Pfam" id="PF01381">
    <property type="entry name" value="HTH_3"/>
    <property type="match status" value="1"/>
</dbReference>
<dbReference type="NCBIfam" id="TIGR02607">
    <property type="entry name" value="antidote_HigA"/>
    <property type="match status" value="1"/>
</dbReference>
<name>W4M8H9_9BACT</name>
<dbReference type="Proteomes" id="UP000019140">
    <property type="component" value="Unassembled WGS sequence"/>
</dbReference>
<dbReference type="Gene3D" id="1.10.260.40">
    <property type="entry name" value="lambda repressor-like DNA-binding domains"/>
    <property type="match status" value="1"/>
</dbReference>